<evidence type="ECO:0000313" key="1">
    <source>
        <dbReference type="EMBL" id="NBD25631.1"/>
    </source>
</evidence>
<accession>A0ABW9XTG0</accession>
<comment type="caution">
    <text evidence="1">The sequence shown here is derived from an EMBL/GenBank/DDBJ whole genome shotgun (WGS) entry which is preliminary data.</text>
</comment>
<proteinExistence type="predicted"/>
<gene>
    <name evidence="1" type="ORF">GT019_17300</name>
</gene>
<dbReference type="EMBL" id="JAAAMV010000013">
    <property type="protein sequence ID" value="NBD25631.1"/>
    <property type="molecule type" value="Genomic_DNA"/>
</dbReference>
<name>A0ABW9XTG0_9BACL</name>
<organism evidence="1 2">
    <name type="scientific">Paenibacillus glycinis</name>
    <dbReference type="NCBI Taxonomy" id="2697035"/>
    <lineage>
        <taxon>Bacteria</taxon>
        <taxon>Bacillati</taxon>
        <taxon>Bacillota</taxon>
        <taxon>Bacilli</taxon>
        <taxon>Bacillales</taxon>
        <taxon>Paenibacillaceae</taxon>
        <taxon>Paenibacillus</taxon>
    </lineage>
</organism>
<sequence>MDDQEKEKSEHEKLLEKVYQMDSLIAKAAQKLRRLSEDPDIVRQYNEREAYLAQRRLELEKDNEE</sequence>
<keyword evidence="2" id="KW-1185">Reference proteome</keyword>
<protein>
    <submittedName>
        <fullName evidence="1">Uncharacterized protein</fullName>
    </submittedName>
</protein>
<evidence type="ECO:0000313" key="2">
    <source>
        <dbReference type="Proteomes" id="UP000665561"/>
    </source>
</evidence>
<dbReference type="Proteomes" id="UP000665561">
    <property type="component" value="Unassembled WGS sequence"/>
</dbReference>
<dbReference type="RefSeq" id="WP_161744442.1">
    <property type="nucleotide sequence ID" value="NZ_JAAAMV010000013.1"/>
</dbReference>
<reference evidence="1 2" key="1">
    <citation type="submission" date="2020-01" db="EMBL/GenBank/DDBJ databases">
        <title>Paenibacillus soybeanensis sp. nov. isolated from the nodules of soybean (Glycine max(L.) Merr).</title>
        <authorList>
            <person name="Wang H."/>
        </authorList>
    </citation>
    <scope>NUCLEOTIDE SEQUENCE [LARGE SCALE GENOMIC DNA]</scope>
    <source>
        <strain evidence="1 2">T1</strain>
    </source>
</reference>